<keyword evidence="1" id="KW-0732">Signal</keyword>
<protein>
    <submittedName>
        <fullName evidence="2">Uncharacterized protein</fullName>
    </submittedName>
</protein>
<sequence length="193" mass="21265">MTAAAFLLFLIVTASAANNSISLISNGAPCETKTLSEPRAATGLNFDISFEINNLVLEVSRNNTNFSDISQQLLSTHPQIVGVILSSTIRLPTLSLNVRGRLKVFPNRTAETDVFWKTFDAPHNGWAPPFRDCNFLQGIWFYAYILKSADIGLGLFIPVKLNQCDFGLSDIFGGPHQCDDETTDVSNLIFLCF</sequence>
<comment type="caution">
    <text evidence="2">The sequence shown here is derived from an EMBL/GenBank/DDBJ whole genome shotgun (WGS) entry which is preliminary data.</text>
</comment>
<dbReference type="AlphaFoldDB" id="A0A8K0GDK1"/>
<keyword evidence="3" id="KW-1185">Reference proteome</keyword>
<gene>
    <name evidence="2" type="ORF">ILUMI_11814</name>
</gene>
<dbReference type="Proteomes" id="UP000801492">
    <property type="component" value="Unassembled WGS sequence"/>
</dbReference>
<evidence type="ECO:0000313" key="2">
    <source>
        <dbReference type="EMBL" id="KAF2894358.1"/>
    </source>
</evidence>
<accession>A0A8K0GDK1</accession>
<dbReference type="EMBL" id="VTPC01007087">
    <property type="protein sequence ID" value="KAF2894358.1"/>
    <property type="molecule type" value="Genomic_DNA"/>
</dbReference>
<proteinExistence type="predicted"/>
<feature type="signal peptide" evidence="1">
    <location>
        <begin position="1"/>
        <end position="16"/>
    </location>
</feature>
<evidence type="ECO:0000313" key="3">
    <source>
        <dbReference type="Proteomes" id="UP000801492"/>
    </source>
</evidence>
<organism evidence="2 3">
    <name type="scientific">Ignelater luminosus</name>
    <name type="common">Cucubano</name>
    <name type="synonym">Pyrophorus luminosus</name>
    <dbReference type="NCBI Taxonomy" id="2038154"/>
    <lineage>
        <taxon>Eukaryota</taxon>
        <taxon>Metazoa</taxon>
        <taxon>Ecdysozoa</taxon>
        <taxon>Arthropoda</taxon>
        <taxon>Hexapoda</taxon>
        <taxon>Insecta</taxon>
        <taxon>Pterygota</taxon>
        <taxon>Neoptera</taxon>
        <taxon>Endopterygota</taxon>
        <taxon>Coleoptera</taxon>
        <taxon>Polyphaga</taxon>
        <taxon>Elateriformia</taxon>
        <taxon>Elateroidea</taxon>
        <taxon>Elateridae</taxon>
        <taxon>Agrypninae</taxon>
        <taxon>Pyrophorini</taxon>
        <taxon>Ignelater</taxon>
    </lineage>
</organism>
<reference evidence="2" key="1">
    <citation type="submission" date="2019-08" db="EMBL/GenBank/DDBJ databases">
        <title>The genome of the North American firefly Photinus pyralis.</title>
        <authorList>
            <consortium name="Photinus pyralis genome working group"/>
            <person name="Fallon T.R."/>
            <person name="Sander Lower S.E."/>
            <person name="Weng J.-K."/>
        </authorList>
    </citation>
    <scope>NUCLEOTIDE SEQUENCE</scope>
    <source>
        <strain evidence="2">TRF0915ILg1</strain>
        <tissue evidence="2">Whole body</tissue>
    </source>
</reference>
<feature type="chain" id="PRO_5035471159" evidence="1">
    <location>
        <begin position="17"/>
        <end position="193"/>
    </location>
</feature>
<evidence type="ECO:0000256" key="1">
    <source>
        <dbReference type="SAM" id="SignalP"/>
    </source>
</evidence>
<name>A0A8K0GDK1_IGNLU</name>
<dbReference type="OrthoDB" id="6716910at2759"/>